<dbReference type="InterPro" id="IPR037407">
    <property type="entry name" value="MLP_fam"/>
</dbReference>
<dbReference type="KEGG" id="bayd:BSPP4475_17600"/>
<dbReference type="GO" id="GO:0019290">
    <property type="term" value="P:siderophore biosynthetic process"/>
    <property type="evidence" value="ECO:0007669"/>
    <property type="project" value="TreeGrafter"/>
</dbReference>
<dbReference type="SMART" id="SM00923">
    <property type="entry name" value="MbtH"/>
    <property type="match status" value="1"/>
</dbReference>
<dbReference type="GO" id="GO:0005829">
    <property type="term" value="C:cytosol"/>
    <property type="evidence" value="ECO:0007669"/>
    <property type="project" value="TreeGrafter"/>
</dbReference>
<accession>A0AA48MA85</accession>
<gene>
    <name evidence="2" type="primary">mbtH</name>
    <name evidence="2" type="ORF">BSPP4475_17600</name>
</gene>
<dbReference type="PANTHER" id="PTHR38444:SF1">
    <property type="entry name" value="ENTEROBACTIN BIOSYNTHESIS PROTEIN YBDZ"/>
    <property type="match status" value="1"/>
</dbReference>
<dbReference type="PANTHER" id="PTHR38444">
    <property type="entry name" value="ENTEROBACTIN BIOSYNTHESIS PROTEIN YBDZ"/>
    <property type="match status" value="1"/>
</dbReference>
<dbReference type="SUPFAM" id="SSF160582">
    <property type="entry name" value="MbtH-like"/>
    <property type="match status" value="1"/>
</dbReference>
<dbReference type="Pfam" id="PF03621">
    <property type="entry name" value="MbtH"/>
    <property type="match status" value="1"/>
</dbReference>
<organism evidence="2 3">
    <name type="scientific">Brevibacillus aydinogluensis</name>
    <dbReference type="NCBI Taxonomy" id="927786"/>
    <lineage>
        <taxon>Bacteria</taxon>
        <taxon>Bacillati</taxon>
        <taxon>Bacillota</taxon>
        <taxon>Bacilli</taxon>
        <taxon>Bacillales</taxon>
        <taxon>Paenibacillaceae</taxon>
        <taxon>Brevibacillus</taxon>
    </lineage>
</organism>
<evidence type="ECO:0000313" key="3">
    <source>
        <dbReference type="Proteomes" id="UP001189619"/>
    </source>
</evidence>
<dbReference type="EMBL" id="OY569118">
    <property type="protein sequence ID" value="CAJ1004129.1"/>
    <property type="molecule type" value="Genomic_DNA"/>
</dbReference>
<name>A0AA48MA85_9BACL</name>
<evidence type="ECO:0000259" key="1">
    <source>
        <dbReference type="SMART" id="SM00923"/>
    </source>
</evidence>
<evidence type="ECO:0000313" key="2">
    <source>
        <dbReference type="EMBL" id="CAJ1004129.1"/>
    </source>
</evidence>
<dbReference type="RefSeq" id="WP_212132160.1">
    <property type="nucleotide sequence ID" value="NZ_JAUSVZ010000009.1"/>
</dbReference>
<protein>
    <submittedName>
        <fullName evidence="2">MbtH family NRPS accessory protein</fullName>
    </submittedName>
</protein>
<reference evidence="2" key="1">
    <citation type="submission" date="2023-07" db="EMBL/GenBank/DDBJ databases">
        <authorList>
            <person name="Ivanov I."/>
            <person name="Teneva D."/>
            <person name="Stoikov I."/>
        </authorList>
    </citation>
    <scope>NUCLEOTIDE SEQUENCE</scope>
    <source>
        <strain evidence="2">4475</strain>
    </source>
</reference>
<dbReference type="AlphaFoldDB" id="A0AA48MA85"/>
<dbReference type="InterPro" id="IPR005153">
    <property type="entry name" value="MbtH-like_dom"/>
</dbReference>
<feature type="domain" description="MbtH-like" evidence="1">
    <location>
        <begin position="3"/>
        <end position="53"/>
    </location>
</feature>
<proteinExistence type="predicted"/>
<dbReference type="Proteomes" id="UP001189619">
    <property type="component" value="Chromosome"/>
</dbReference>
<dbReference type="Gene3D" id="3.90.820.10">
    <property type="entry name" value="Structural Genomics, Unknown Function 30-nov-00 1gh9 Mol_id"/>
    <property type="match status" value="1"/>
</dbReference>
<keyword evidence="3" id="KW-1185">Reference proteome</keyword>
<dbReference type="InterPro" id="IPR038020">
    <property type="entry name" value="MbtH-like_sf"/>
</dbReference>
<sequence>MTNPFEKADGTFLVLINHEGQYSLWPAFIAVPEGWTVVLGPQTRQECLDYIRSQWTDLRPRSLQAGSGAVVGQGQ</sequence>